<dbReference type="PROSITE" id="PS50866">
    <property type="entry name" value="GOLD"/>
    <property type="match status" value="1"/>
</dbReference>
<feature type="chain" id="PRO_5021456550" description="GOLD domain-containing protein" evidence="1">
    <location>
        <begin position="20"/>
        <end position="282"/>
    </location>
</feature>
<dbReference type="Gene3D" id="3.40.525.10">
    <property type="entry name" value="CRAL-TRIO lipid binding domain"/>
    <property type="match status" value="1"/>
</dbReference>
<feature type="domain" description="GOLD" evidence="2">
    <location>
        <begin position="162"/>
        <end position="270"/>
    </location>
</feature>
<accession>A0A4Y2MU88</accession>
<keyword evidence="1" id="KW-0732">Signal</keyword>
<comment type="caution">
    <text evidence="3">The sequence shown here is derived from an EMBL/GenBank/DDBJ whole genome shotgun (WGS) entry which is preliminary data.</text>
</comment>
<dbReference type="InterPro" id="IPR009038">
    <property type="entry name" value="GOLD_dom"/>
</dbReference>
<proteinExistence type="predicted"/>
<dbReference type="SUPFAM" id="SSF52087">
    <property type="entry name" value="CRAL/TRIO domain"/>
    <property type="match status" value="1"/>
</dbReference>
<dbReference type="OrthoDB" id="1434354at2759"/>
<feature type="signal peptide" evidence="1">
    <location>
        <begin position="1"/>
        <end position="19"/>
    </location>
</feature>
<dbReference type="GO" id="GO:0005737">
    <property type="term" value="C:cytoplasm"/>
    <property type="evidence" value="ECO:0007669"/>
    <property type="project" value="TreeGrafter"/>
</dbReference>
<dbReference type="SUPFAM" id="SSF101576">
    <property type="entry name" value="Supernatant protein factor (SPF), C-terminal domain"/>
    <property type="match status" value="1"/>
</dbReference>
<organism evidence="3 4">
    <name type="scientific">Araneus ventricosus</name>
    <name type="common">Orbweaver spider</name>
    <name type="synonym">Epeira ventricosa</name>
    <dbReference type="NCBI Taxonomy" id="182803"/>
    <lineage>
        <taxon>Eukaryota</taxon>
        <taxon>Metazoa</taxon>
        <taxon>Ecdysozoa</taxon>
        <taxon>Arthropoda</taxon>
        <taxon>Chelicerata</taxon>
        <taxon>Arachnida</taxon>
        <taxon>Araneae</taxon>
        <taxon>Araneomorphae</taxon>
        <taxon>Entelegynae</taxon>
        <taxon>Araneoidea</taxon>
        <taxon>Araneidae</taxon>
        <taxon>Araneus</taxon>
    </lineage>
</organism>
<dbReference type="PANTHER" id="PTHR23324:SF83">
    <property type="entry name" value="SEC14-LIKE PROTEIN 2"/>
    <property type="match status" value="1"/>
</dbReference>
<dbReference type="Gene3D" id="2.60.120.680">
    <property type="entry name" value="GOLD domain"/>
    <property type="match status" value="1"/>
</dbReference>
<sequence>MFTLPALLYLKLLPLFGQCLYHLIVPNKSRPSHATYLDPRQPAYPSGYGWKEALLEDIDADDLPAYLGGNRTDPDGNPLCETFVSILLHLFLFPKRNGFNRSDPDGNPLCETFVSILLHLLLFPKRNSFNRSDPDGNPLCETFILRGQPVPKSYYMQKRNKSLSLESNVERLTVMPFSKEKITFEVTEENSFLEWEFETKSRDIDFSLLFSGESPVDSELVELIPKQRIDTSDEPEKGCFKCEKVGRYTIVFDNSYSWFHSKEVYCRAGIKNPRNNELYEST</sequence>
<dbReference type="InterPro" id="IPR036598">
    <property type="entry name" value="GOLD_dom_sf"/>
</dbReference>
<gene>
    <name evidence="3" type="ORF">AVEN_265792_1</name>
</gene>
<dbReference type="EMBL" id="BGPR01007865">
    <property type="protein sequence ID" value="GBN30079.1"/>
    <property type="molecule type" value="Genomic_DNA"/>
</dbReference>
<dbReference type="AlphaFoldDB" id="A0A4Y2MU88"/>
<dbReference type="Proteomes" id="UP000499080">
    <property type="component" value="Unassembled WGS sequence"/>
</dbReference>
<evidence type="ECO:0000313" key="4">
    <source>
        <dbReference type="Proteomes" id="UP000499080"/>
    </source>
</evidence>
<evidence type="ECO:0000259" key="2">
    <source>
        <dbReference type="PROSITE" id="PS50866"/>
    </source>
</evidence>
<keyword evidence="4" id="KW-1185">Reference proteome</keyword>
<protein>
    <recommendedName>
        <fullName evidence="2">GOLD domain-containing protein</fullName>
    </recommendedName>
</protein>
<dbReference type="InterPro" id="IPR051064">
    <property type="entry name" value="SEC14/CRAL-TRIO_domain"/>
</dbReference>
<dbReference type="InterPro" id="IPR036865">
    <property type="entry name" value="CRAL-TRIO_dom_sf"/>
</dbReference>
<name>A0A4Y2MU88_ARAVE</name>
<evidence type="ECO:0000256" key="1">
    <source>
        <dbReference type="SAM" id="SignalP"/>
    </source>
</evidence>
<reference evidence="3 4" key="1">
    <citation type="journal article" date="2019" name="Sci. Rep.">
        <title>Orb-weaving spider Araneus ventricosus genome elucidates the spidroin gene catalogue.</title>
        <authorList>
            <person name="Kono N."/>
            <person name="Nakamura H."/>
            <person name="Ohtoshi R."/>
            <person name="Moran D.A.P."/>
            <person name="Shinohara A."/>
            <person name="Yoshida Y."/>
            <person name="Fujiwara M."/>
            <person name="Mori M."/>
            <person name="Tomita M."/>
            <person name="Arakawa K."/>
        </authorList>
    </citation>
    <scope>NUCLEOTIDE SEQUENCE [LARGE SCALE GENOMIC DNA]</scope>
</reference>
<evidence type="ECO:0000313" key="3">
    <source>
        <dbReference type="EMBL" id="GBN30079.1"/>
    </source>
</evidence>
<dbReference type="PANTHER" id="PTHR23324">
    <property type="entry name" value="SEC14 RELATED PROTEIN"/>
    <property type="match status" value="1"/>
</dbReference>